<dbReference type="InterPro" id="IPR036028">
    <property type="entry name" value="SH3-like_dom_sf"/>
</dbReference>
<feature type="domain" description="RUN" evidence="8">
    <location>
        <begin position="785"/>
        <end position="929"/>
    </location>
</feature>
<dbReference type="EMBL" id="JAOTOJ010000019">
    <property type="protein sequence ID" value="KAK9391098.1"/>
    <property type="molecule type" value="Genomic_DNA"/>
</dbReference>
<evidence type="ECO:0000256" key="5">
    <source>
        <dbReference type="PROSITE-ProRule" id="PRU00192"/>
    </source>
</evidence>
<gene>
    <name evidence="9" type="ORF">NXF25_018428</name>
</gene>
<dbReference type="SUPFAM" id="SSF50044">
    <property type="entry name" value="SH3-domain"/>
    <property type="match status" value="1"/>
</dbReference>
<protein>
    <submittedName>
        <fullName evidence="9">RUN and SH3 domain-containing protein 1</fullName>
    </submittedName>
</protein>
<reference evidence="9 10" key="1">
    <citation type="journal article" date="2024" name="Proc. Natl. Acad. Sci. U.S.A.">
        <title>The genetic regulatory architecture and epigenomic basis for age-related changes in rattlesnake venom.</title>
        <authorList>
            <person name="Hogan M.P."/>
            <person name="Holding M.L."/>
            <person name="Nystrom G.S."/>
            <person name="Colston T.J."/>
            <person name="Bartlett D.A."/>
            <person name="Mason A.J."/>
            <person name="Ellsworth S.A."/>
            <person name="Rautsaw R.M."/>
            <person name="Lawrence K.C."/>
            <person name="Strickland J.L."/>
            <person name="He B."/>
            <person name="Fraser P."/>
            <person name="Margres M.J."/>
            <person name="Gilbert D.M."/>
            <person name="Gibbs H.L."/>
            <person name="Parkinson C.L."/>
            <person name="Rokyta D.R."/>
        </authorList>
    </citation>
    <scope>NUCLEOTIDE SEQUENCE [LARGE SCALE GENOMIC DNA]</scope>
    <source>
        <strain evidence="9">DRR0105</strain>
    </source>
</reference>
<name>A0AAW1AMK5_CROAD</name>
<feature type="compositionally biased region" description="Low complexity" evidence="6">
    <location>
        <begin position="202"/>
        <end position="217"/>
    </location>
</feature>
<dbReference type="SMART" id="SM00593">
    <property type="entry name" value="RUN"/>
    <property type="match status" value="1"/>
</dbReference>
<evidence type="ECO:0000256" key="6">
    <source>
        <dbReference type="SAM" id="MobiDB-lite"/>
    </source>
</evidence>
<feature type="region of interest" description="Disordered" evidence="6">
    <location>
        <begin position="938"/>
        <end position="960"/>
    </location>
</feature>
<organism evidence="9 10">
    <name type="scientific">Crotalus adamanteus</name>
    <name type="common">Eastern diamondback rattlesnake</name>
    <dbReference type="NCBI Taxonomy" id="8729"/>
    <lineage>
        <taxon>Eukaryota</taxon>
        <taxon>Metazoa</taxon>
        <taxon>Chordata</taxon>
        <taxon>Craniata</taxon>
        <taxon>Vertebrata</taxon>
        <taxon>Euteleostomi</taxon>
        <taxon>Lepidosauria</taxon>
        <taxon>Squamata</taxon>
        <taxon>Bifurcata</taxon>
        <taxon>Unidentata</taxon>
        <taxon>Episquamata</taxon>
        <taxon>Toxicofera</taxon>
        <taxon>Serpentes</taxon>
        <taxon>Colubroidea</taxon>
        <taxon>Viperidae</taxon>
        <taxon>Crotalinae</taxon>
        <taxon>Crotalus</taxon>
    </lineage>
</organism>
<dbReference type="InterPro" id="IPR047343">
    <property type="entry name" value="RUSC1_2"/>
</dbReference>
<dbReference type="InterPro" id="IPR001452">
    <property type="entry name" value="SH3_domain"/>
</dbReference>
<dbReference type="Pfam" id="PF02759">
    <property type="entry name" value="RUN"/>
    <property type="match status" value="1"/>
</dbReference>
<dbReference type="AlphaFoldDB" id="A0AAW1AMK5"/>
<dbReference type="InterPro" id="IPR004012">
    <property type="entry name" value="Run_dom"/>
</dbReference>
<evidence type="ECO:0000313" key="9">
    <source>
        <dbReference type="EMBL" id="KAK9391098.1"/>
    </source>
</evidence>
<feature type="compositionally biased region" description="Pro residues" evidence="6">
    <location>
        <begin position="940"/>
        <end position="949"/>
    </location>
</feature>
<dbReference type="PROSITE" id="PS50826">
    <property type="entry name" value="RUN"/>
    <property type="match status" value="1"/>
</dbReference>
<dbReference type="Pfam" id="PF07653">
    <property type="entry name" value="SH3_2"/>
    <property type="match status" value="1"/>
</dbReference>
<evidence type="ECO:0000256" key="3">
    <source>
        <dbReference type="ARBA" id="ARBA00022490"/>
    </source>
</evidence>
<feature type="compositionally biased region" description="Acidic residues" evidence="6">
    <location>
        <begin position="105"/>
        <end position="124"/>
    </location>
</feature>
<keyword evidence="3" id="KW-0963">Cytoplasm</keyword>
<dbReference type="InterPro" id="IPR037213">
    <property type="entry name" value="Run_dom_sf"/>
</dbReference>
<feature type="region of interest" description="Disordered" evidence="6">
    <location>
        <begin position="152"/>
        <end position="481"/>
    </location>
</feature>
<evidence type="ECO:0000256" key="2">
    <source>
        <dbReference type="ARBA" id="ARBA00022443"/>
    </source>
</evidence>
<keyword evidence="4" id="KW-0597">Phosphoprotein</keyword>
<evidence type="ECO:0000256" key="4">
    <source>
        <dbReference type="ARBA" id="ARBA00022553"/>
    </source>
</evidence>
<accession>A0AAW1AMK5</accession>
<proteinExistence type="predicted"/>
<dbReference type="PROSITE" id="PS50002">
    <property type="entry name" value="SH3"/>
    <property type="match status" value="1"/>
</dbReference>
<sequence>MQSPKQSLVCNLNHVHLQHVSLGLQLSKRPELQEESNTLAPSREQAVCHECEEHGGHLVPNLVDANSNNPSLTCRCCEAHPVSSEVKRGLQMPSSLTNCPTVNHEEEEEEVEEGEEEEDEEEASPSDPTSSSISSCSDLSLDESPVSVYCKPFPAEQARSPESQPNIVPLEDTQNVLVHPQERGPNLNAPLGEHPEAHIWDSPDSLYSSSSPDSPSDHSPPCPESLVRSSHVGSTKVPPLVPPPVRPCRAPPAVPVVPPRGPEVDSNCNALPAREVKPNPISLGQVDINSNRATGPVGSRFGGVPPPIPPRTKRALQGLRRSEGGKPSPELVPPAPVESSLHHPSEPQGETPKKTITSFHELAQKRKKATVAPPLLQTKKDQSDWLIVFSPETEMPPSHQLSWATRQETAKPPTSSGEPSPPSLQRGVITFKDLRYRKQNSQLATKVGNPGPQRESPAQGVPDGHSGQEWNDSEAAAHGHLWGAKEIPARMKRSRLALQPIVERGCEEGEDAAVKPNPLGRPLETEAQARWGPDACRKAETGDTRVPTAHQVPSRPRGLLVPLPPARGKAAGPASPLPHPHRLEQVAELPSDPSAGAFCPRLKTLSCEDVCLLATAQGPIFEAVSPDLPIRLSPIGAYSPPARSLLPFLNSPDLAVLFSPFFPSSKSFPILAFPTHQVSELSLGARDPLGKQGGKGPWGRVSRDTMRAEESGAPRQLRHSQSFAGVSLQRCPARTGDAVSTQLRQQKKALLVAVSASVDKIVAHFSTARNLVQKAQLGDSQLTPEVGHLILHTLCPALHALVGDGLKPFQKDVITGYRPSSPWSVVEASARPGAHTRTFTALYWRVSRLAPLRSHHQCFYAFILGLLNLKQVEEWFTQLQRNSELVSSLYLPTAFLLLSQRICPRWAEELLLLLQPLSVLTFQLDLLFEHRHLPISVRPMPQPSTPSPEPGAGRWESPGLTPLDLSEPPIPFATLEDAFLAPSSPFQEWLLPQRLLGWKERLASTLRGNGSPAWAQPGQEESPAQPPSKWKPHWTKLWVAIKESRTAAGESGASAEECPKLGKNDSQVEKRPSVCKEDTPAARSPSQPGMDPPEAEEVYLEGTEEKPEAGNGNKRRLGWLFGANSPGAVNETDPNLLRSRRPSRWLCSAINTLAFAKKGGPTQKTWQEAEGAQNPPDPVQTYTAVRALCDHAGEAAGHLAFCKGEILQVMETVDENWLKCFSGGRQGLVHVGYTSLII</sequence>
<dbReference type="Proteomes" id="UP001474421">
    <property type="component" value="Unassembled WGS sequence"/>
</dbReference>
<evidence type="ECO:0000313" key="10">
    <source>
        <dbReference type="Proteomes" id="UP001474421"/>
    </source>
</evidence>
<feature type="compositionally biased region" description="Pro residues" evidence="6">
    <location>
        <begin position="239"/>
        <end position="261"/>
    </location>
</feature>
<comment type="caution">
    <text evidence="9">The sequence shown here is derived from an EMBL/GenBank/DDBJ whole genome shotgun (WGS) entry which is preliminary data.</text>
</comment>
<feature type="domain" description="SH3" evidence="7">
    <location>
        <begin position="1180"/>
        <end position="1238"/>
    </location>
</feature>
<feature type="compositionally biased region" description="Polar residues" evidence="6">
    <location>
        <begin position="92"/>
        <end position="101"/>
    </location>
</feature>
<feature type="compositionally biased region" description="Basic and acidic residues" evidence="6">
    <location>
        <begin position="1057"/>
        <end position="1080"/>
    </location>
</feature>
<feature type="region of interest" description="Disordered" evidence="6">
    <location>
        <begin position="530"/>
        <end position="559"/>
    </location>
</feature>
<dbReference type="GO" id="GO:0031410">
    <property type="term" value="C:cytoplasmic vesicle"/>
    <property type="evidence" value="ECO:0007669"/>
    <property type="project" value="TreeGrafter"/>
</dbReference>
<feature type="region of interest" description="Disordered" evidence="6">
    <location>
        <begin position="87"/>
        <end position="140"/>
    </location>
</feature>
<dbReference type="SMART" id="SM00326">
    <property type="entry name" value="SH3"/>
    <property type="match status" value="1"/>
</dbReference>
<dbReference type="SUPFAM" id="SSF140741">
    <property type="entry name" value="RUN domain-like"/>
    <property type="match status" value="1"/>
</dbReference>
<feature type="region of interest" description="Disordered" evidence="6">
    <location>
        <begin position="1048"/>
        <end position="1114"/>
    </location>
</feature>
<feature type="region of interest" description="Disordered" evidence="6">
    <location>
        <begin position="1008"/>
        <end position="1031"/>
    </location>
</feature>
<comment type="subcellular location">
    <subcellularLocation>
        <location evidence="1">Cytoplasm</location>
    </subcellularLocation>
</comment>
<keyword evidence="10" id="KW-1185">Reference proteome</keyword>
<feature type="compositionally biased region" description="Polar residues" evidence="6">
    <location>
        <begin position="160"/>
        <end position="176"/>
    </location>
</feature>
<dbReference type="PANTHER" id="PTHR15591:SF11">
    <property type="entry name" value="AP-4 COMPLEX ACCESSORY SUBUNIT RUSC1"/>
    <property type="match status" value="1"/>
</dbReference>
<evidence type="ECO:0000256" key="1">
    <source>
        <dbReference type="ARBA" id="ARBA00004496"/>
    </source>
</evidence>
<feature type="compositionally biased region" description="Low complexity" evidence="6">
    <location>
        <begin position="125"/>
        <end position="140"/>
    </location>
</feature>
<dbReference type="FunFam" id="1.20.58.900:FF:000006">
    <property type="entry name" value="RUN and SH3 domain containing 1"/>
    <property type="match status" value="1"/>
</dbReference>
<keyword evidence="2 5" id="KW-0728">SH3 domain</keyword>
<evidence type="ECO:0000259" key="8">
    <source>
        <dbReference type="PROSITE" id="PS50826"/>
    </source>
</evidence>
<dbReference type="Gene3D" id="1.20.58.900">
    <property type="match status" value="1"/>
</dbReference>
<dbReference type="Gene3D" id="2.30.30.40">
    <property type="entry name" value="SH3 Domains"/>
    <property type="match status" value="1"/>
</dbReference>
<dbReference type="PANTHER" id="PTHR15591">
    <property type="entry name" value="RUN AND SH3 DOMAIN CONTAINING"/>
    <property type="match status" value="1"/>
</dbReference>
<evidence type="ECO:0000259" key="7">
    <source>
        <dbReference type="PROSITE" id="PS50002"/>
    </source>
</evidence>